<sequence length="162" mass="18037">MLDSAQYQTQDVLELSSRPRSQSSGCFSPSLAQEGFVPVSTMATDTEGFTTNTIDEVEESGIGHPMVADPILVSDTITNKTSTTTADIQEKKGLDSSRLAPVRNKWTSDGISKRTREFFLRRIVTIHTELTMAFGRHFLIGVKSKYQFKTQGSIMYRMCKVS</sequence>
<proteinExistence type="predicted"/>
<feature type="compositionally biased region" description="Polar residues" evidence="1">
    <location>
        <begin position="18"/>
        <end position="29"/>
    </location>
</feature>
<evidence type="ECO:0000313" key="3">
    <source>
        <dbReference type="Proteomes" id="UP000740926"/>
    </source>
</evidence>
<evidence type="ECO:0000313" key="2">
    <source>
        <dbReference type="EMBL" id="KAG1566816.1"/>
    </source>
</evidence>
<gene>
    <name evidence="2" type="ORF">G6F50_008790</name>
</gene>
<comment type="caution">
    <text evidence="2">The sequence shown here is derived from an EMBL/GenBank/DDBJ whole genome shotgun (WGS) entry which is preliminary data.</text>
</comment>
<protein>
    <submittedName>
        <fullName evidence="2">Uncharacterized protein</fullName>
    </submittedName>
</protein>
<dbReference type="Proteomes" id="UP000740926">
    <property type="component" value="Unassembled WGS sequence"/>
</dbReference>
<feature type="region of interest" description="Disordered" evidence="1">
    <location>
        <begin position="1"/>
        <end position="29"/>
    </location>
</feature>
<dbReference type="AlphaFoldDB" id="A0A9P6YXY2"/>
<feature type="compositionally biased region" description="Polar residues" evidence="1">
    <location>
        <begin position="1"/>
        <end position="11"/>
    </location>
</feature>
<reference evidence="2 3" key="1">
    <citation type="journal article" date="2020" name="Microb. Genom.">
        <title>Genetic diversity of clinical and environmental Mucorales isolates obtained from an investigation of mucormycosis cases among solid organ transplant recipients.</title>
        <authorList>
            <person name="Nguyen M.H."/>
            <person name="Kaul D."/>
            <person name="Muto C."/>
            <person name="Cheng S.J."/>
            <person name="Richter R.A."/>
            <person name="Bruno V.M."/>
            <person name="Liu G."/>
            <person name="Beyhan S."/>
            <person name="Sundermann A.J."/>
            <person name="Mounaud S."/>
            <person name="Pasculle A.W."/>
            <person name="Nierman W.C."/>
            <person name="Driscoll E."/>
            <person name="Cumbie R."/>
            <person name="Clancy C.J."/>
            <person name="Dupont C.L."/>
        </authorList>
    </citation>
    <scope>NUCLEOTIDE SEQUENCE [LARGE SCALE GENOMIC DNA]</scope>
    <source>
        <strain evidence="2 3">GL24</strain>
    </source>
</reference>
<evidence type="ECO:0000256" key="1">
    <source>
        <dbReference type="SAM" id="MobiDB-lite"/>
    </source>
</evidence>
<keyword evidence="3" id="KW-1185">Reference proteome</keyword>
<organism evidence="2 3">
    <name type="scientific">Rhizopus delemar</name>
    <dbReference type="NCBI Taxonomy" id="936053"/>
    <lineage>
        <taxon>Eukaryota</taxon>
        <taxon>Fungi</taxon>
        <taxon>Fungi incertae sedis</taxon>
        <taxon>Mucoromycota</taxon>
        <taxon>Mucoromycotina</taxon>
        <taxon>Mucoromycetes</taxon>
        <taxon>Mucorales</taxon>
        <taxon>Mucorineae</taxon>
        <taxon>Rhizopodaceae</taxon>
        <taxon>Rhizopus</taxon>
    </lineage>
</organism>
<accession>A0A9P6YXY2</accession>
<dbReference type="EMBL" id="JAANIU010001612">
    <property type="protein sequence ID" value="KAG1566816.1"/>
    <property type="molecule type" value="Genomic_DNA"/>
</dbReference>
<name>A0A9P6YXY2_9FUNG</name>